<gene>
    <name evidence="4" type="ORF">JF922_04075</name>
</gene>
<dbReference type="EMBL" id="JAEKNR010000049">
    <property type="protein sequence ID" value="MBJ7597250.1"/>
    <property type="molecule type" value="Genomic_DNA"/>
</dbReference>
<proteinExistence type="predicted"/>
<reference evidence="4" key="1">
    <citation type="submission" date="2020-10" db="EMBL/GenBank/DDBJ databases">
        <title>Ca. Dormibacterota MAGs.</title>
        <authorList>
            <person name="Montgomery K."/>
        </authorList>
    </citation>
    <scope>NUCLEOTIDE SEQUENCE [LARGE SCALE GENOMIC DNA]</scope>
    <source>
        <strain evidence="4">SC8812_S17_10</strain>
    </source>
</reference>
<dbReference type="InterPro" id="IPR029033">
    <property type="entry name" value="His_PPase_superfam"/>
</dbReference>
<dbReference type="SUPFAM" id="SSF53254">
    <property type="entry name" value="Phosphoglycerate mutase-like"/>
    <property type="match status" value="1"/>
</dbReference>
<comment type="caution">
    <text evidence="4">The sequence shown here is derived from an EMBL/GenBank/DDBJ whole genome shotgun (WGS) entry which is preliminary data.</text>
</comment>
<dbReference type="Proteomes" id="UP000612893">
    <property type="component" value="Unassembled WGS sequence"/>
</dbReference>
<evidence type="ECO:0000256" key="3">
    <source>
        <dbReference type="SAM" id="Phobius"/>
    </source>
</evidence>
<dbReference type="InterPro" id="IPR013078">
    <property type="entry name" value="His_Pase_superF_clade-1"/>
</dbReference>
<keyword evidence="3" id="KW-1133">Transmembrane helix</keyword>
<dbReference type="Gene3D" id="3.40.50.1240">
    <property type="entry name" value="Phosphoglycerate mutase-like"/>
    <property type="match status" value="1"/>
</dbReference>
<keyword evidence="3" id="KW-0812">Transmembrane</keyword>
<evidence type="ECO:0000313" key="5">
    <source>
        <dbReference type="Proteomes" id="UP000612893"/>
    </source>
</evidence>
<dbReference type="AlphaFoldDB" id="A0A934K2H2"/>
<protein>
    <submittedName>
        <fullName evidence="4">Histidine phosphatase family protein</fullName>
    </submittedName>
</protein>
<accession>A0A934K2H2</accession>
<feature type="binding site" evidence="2">
    <location>
        <begin position="109"/>
        <end position="112"/>
    </location>
    <ligand>
        <name>substrate</name>
    </ligand>
</feature>
<feature type="transmembrane region" description="Helical" evidence="3">
    <location>
        <begin position="20"/>
        <end position="37"/>
    </location>
</feature>
<organism evidence="4 5">
    <name type="scientific">Candidatus Nephthysia bennettiae</name>
    <dbReference type="NCBI Taxonomy" id="3127016"/>
    <lineage>
        <taxon>Bacteria</taxon>
        <taxon>Bacillati</taxon>
        <taxon>Candidatus Dormiibacterota</taxon>
        <taxon>Candidatus Dormibacteria</taxon>
        <taxon>Candidatus Dormibacterales</taxon>
        <taxon>Candidatus Dormibacteraceae</taxon>
        <taxon>Candidatus Nephthysia</taxon>
    </lineage>
</organism>
<dbReference type="CDD" id="cd07067">
    <property type="entry name" value="HP_PGM_like"/>
    <property type="match status" value="1"/>
</dbReference>
<dbReference type="PANTHER" id="PTHR48100:SF15">
    <property type="entry name" value="SEDOHEPTULOSE 1,7-BISPHOSPHATASE"/>
    <property type="match status" value="1"/>
</dbReference>
<keyword evidence="3" id="KW-0472">Membrane</keyword>
<dbReference type="Pfam" id="PF00300">
    <property type="entry name" value="His_Phos_1"/>
    <property type="match status" value="1"/>
</dbReference>
<evidence type="ECO:0000256" key="2">
    <source>
        <dbReference type="PIRSR" id="PIRSR613078-2"/>
    </source>
</evidence>
<evidence type="ECO:0000313" key="4">
    <source>
        <dbReference type="EMBL" id="MBJ7597250.1"/>
    </source>
</evidence>
<name>A0A934K2H2_9BACT</name>
<keyword evidence="5" id="KW-1185">Reference proteome</keyword>
<feature type="active site" description="Tele-phosphohistidine intermediate" evidence="1">
    <location>
        <position position="39"/>
    </location>
</feature>
<dbReference type="InterPro" id="IPR050275">
    <property type="entry name" value="PGM_Phosphatase"/>
</dbReference>
<feature type="active site" description="Proton donor/acceptor" evidence="1">
    <location>
        <position position="109"/>
    </location>
</feature>
<dbReference type="SMART" id="SM00855">
    <property type="entry name" value="PGAM"/>
    <property type="match status" value="1"/>
</dbReference>
<feature type="binding site" evidence="2">
    <location>
        <position position="88"/>
    </location>
    <ligand>
        <name>substrate</name>
    </ligand>
</feature>
<dbReference type="PANTHER" id="PTHR48100">
    <property type="entry name" value="BROAD-SPECIFICITY PHOSPHATASE YOR283W-RELATED"/>
    <property type="match status" value="1"/>
</dbReference>
<sequence>MRPPRAAAAGRRRDRGRRALAALGTAGAAGTLDLYLVRHGATEWSKSGQHTSRTDLPLTPDGEEEARRLGRLLQSVRFAAVYTSDMQRARRTAELAGLKDLVVTPLLREFDYGEFEGLTTAGIRRSHPDWELFWDGCPGGETPDHVYARAQAFIELLRGKEGVVAAFSHGHFIRTLAVAWTELQVTAGARLGLDTASVSILIEGDRGRMIQRWNLVPEGSPAAVVTGPG</sequence>
<evidence type="ECO:0000256" key="1">
    <source>
        <dbReference type="PIRSR" id="PIRSR613078-1"/>
    </source>
</evidence>